<comment type="cofactor">
    <cofactor evidence="17">
        <name>Ca(2+)</name>
        <dbReference type="ChEBI" id="CHEBI:29108"/>
    </cofactor>
    <text evidence="17">Binds 1 Ca(2+) ion per monomer. In the dimeric form the Ca(2+) is bound by different amino acids with binding of each Ca(2+) shared with ligands coming from each monomer. The Ca(2+) ion may have a role in catalysis.</text>
</comment>
<keyword evidence="5" id="KW-1134">Transmembrane beta strand</keyword>
<evidence type="ECO:0000256" key="8">
    <source>
        <dbReference type="ARBA" id="ARBA00022729"/>
    </source>
</evidence>
<feature type="signal peptide" evidence="17">
    <location>
        <begin position="1"/>
        <end position="48"/>
    </location>
</feature>
<comment type="function">
    <text evidence="17">Hydrolysis of phosphatidylcholine with phospholipase A2 (EC 3.1.1.4) and phospholipase A1 (EC 3.1.1.32) activities.</text>
</comment>
<dbReference type="PANTHER" id="PTHR40457">
    <property type="entry name" value="PHOSPHOLIPASE A1"/>
    <property type="match status" value="1"/>
</dbReference>
<dbReference type="InterPro" id="IPR003187">
    <property type="entry name" value="PLipase_A1"/>
</dbReference>
<evidence type="ECO:0000256" key="2">
    <source>
        <dbReference type="ARBA" id="ARBA00001604"/>
    </source>
</evidence>
<keyword evidence="11 17" id="KW-0442">Lipid degradation</keyword>
<evidence type="ECO:0000313" key="19">
    <source>
        <dbReference type="Proteomes" id="UP000249082"/>
    </source>
</evidence>
<keyword evidence="14 17" id="KW-0998">Cell outer membrane</keyword>
<comment type="catalytic activity">
    <reaction evidence="1 17">
        <text>a 1,2-diacyl-sn-glycero-3-phosphocholine + H2O = a 2-acyl-sn-glycero-3-phosphocholine + a fatty acid + H(+)</text>
        <dbReference type="Rhea" id="RHEA:18689"/>
        <dbReference type="ChEBI" id="CHEBI:15377"/>
        <dbReference type="ChEBI" id="CHEBI:15378"/>
        <dbReference type="ChEBI" id="CHEBI:28868"/>
        <dbReference type="ChEBI" id="CHEBI:57643"/>
        <dbReference type="ChEBI" id="CHEBI:57875"/>
        <dbReference type="EC" id="3.1.1.32"/>
    </reaction>
</comment>
<name>A0A2W5NX45_9SPHN</name>
<keyword evidence="12 17" id="KW-0443">Lipid metabolism</keyword>
<evidence type="ECO:0000256" key="17">
    <source>
        <dbReference type="RuleBase" id="RU366027"/>
    </source>
</evidence>
<evidence type="ECO:0000256" key="16">
    <source>
        <dbReference type="PIRSR" id="PIRSR603187-2"/>
    </source>
</evidence>
<dbReference type="InterPro" id="IPR036541">
    <property type="entry name" value="PLipase_A1_sf"/>
</dbReference>
<keyword evidence="10 16" id="KW-0106">Calcium</keyword>
<feature type="binding site" description="in dimeric form" evidence="16">
    <location>
        <position position="349"/>
    </location>
    <ligand>
        <name>Ca(2+)</name>
        <dbReference type="ChEBI" id="CHEBI:29108"/>
        <label>1</label>
    </ligand>
</feature>
<dbReference type="GO" id="GO:0016042">
    <property type="term" value="P:lipid catabolic process"/>
    <property type="evidence" value="ECO:0007669"/>
    <property type="project" value="UniProtKB-KW"/>
</dbReference>
<comment type="caution">
    <text evidence="18">The sequence shown here is derived from an EMBL/GenBank/DDBJ whole genome shotgun (WGS) entry which is preliminary data.</text>
</comment>
<evidence type="ECO:0000256" key="13">
    <source>
        <dbReference type="ARBA" id="ARBA00023136"/>
    </source>
</evidence>
<keyword evidence="7 16" id="KW-0479">Metal-binding</keyword>
<dbReference type="Proteomes" id="UP000249082">
    <property type="component" value="Unassembled WGS sequence"/>
</dbReference>
<comment type="subcellular location">
    <subcellularLocation>
        <location evidence="17">Cell outer membrane</location>
        <topology evidence="17">Multi-pass membrane protein</topology>
    </subcellularLocation>
    <text evidence="17">One of the very few enzymes located there.</text>
</comment>
<evidence type="ECO:0000256" key="9">
    <source>
        <dbReference type="ARBA" id="ARBA00022801"/>
    </source>
</evidence>
<keyword evidence="9 17" id="KW-0378">Hydrolase</keyword>
<evidence type="ECO:0000256" key="15">
    <source>
        <dbReference type="PIRSR" id="PIRSR603187-1"/>
    </source>
</evidence>
<evidence type="ECO:0000256" key="5">
    <source>
        <dbReference type="ARBA" id="ARBA00022452"/>
    </source>
</evidence>
<feature type="active site" description="Proton acceptor" evidence="15">
    <location>
        <position position="302"/>
    </location>
</feature>
<dbReference type="EMBL" id="QFPX01000003">
    <property type="protein sequence ID" value="PZQ56499.1"/>
    <property type="molecule type" value="Genomic_DNA"/>
</dbReference>
<dbReference type="GO" id="GO:0004623">
    <property type="term" value="F:phospholipase A2 activity"/>
    <property type="evidence" value="ECO:0007669"/>
    <property type="project" value="UniProtKB-EC"/>
</dbReference>
<reference evidence="18 19" key="1">
    <citation type="submission" date="2017-08" db="EMBL/GenBank/DDBJ databases">
        <title>Infants hospitalized years apart are colonized by the same room-sourced microbial strains.</title>
        <authorList>
            <person name="Brooks B."/>
            <person name="Olm M.R."/>
            <person name="Firek B.A."/>
            <person name="Baker R."/>
            <person name="Thomas B.C."/>
            <person name="Morowitz M.J."/>
            <person name="Banfield J.F."/>
        </authorList>
    </citation>
    <scope>NUCLEOTIDE SEQUENCE [LARGE SCALE GENOMIC DNA]</scope>
    <source>
        <strain evidence="18">S2_005_002_R2_33</strain>
    </source>
</reference>
<evidence type="ECO:0000256" key="6">
    <source>
        <dbReference type="ARBA" id="ARBA00022692"/>
    </source>
</evidence>
<dbReference type="GO" id="GO:0009279">
    <property type="term" value="C:cell outer membrane"/>
    <property type="evidence" value="ECO:0007669"/>
    <property type="project" value="UniProtKB-SubCell"/>
</dbReference>
<feature type="binding site" description="in dimeric form" evidence="16">
    <location>
        <position position="307"/>
    </location>
    <ligand>
        <name>Ca(2+)</name>
        <dbReference type="ChEBI" id="CHEBI:29108"/>
        <label>1</label>
    </ligand>
</feature>
<evidence type="ECO:0000256" key="7">
    <source>
        <dbReference type="ARBA" id="ARBA00022723"/>
    </source>
</evidence>
<comment type="similarity">
    <text evidence="3 17">Belongs to the phospholipase A1 family.</text>
</comment>
<organism evidence="18 19">
    <name type="scientific">Novosphingobium pentaromativorans</name>
    <dbReference type="NCBI Taxonomy" id="205844"/>
    <lineage>
        <taxon>Bacteria</taxon>
        <taxon>Pseudomonadati</taxon>
        <taxon>Pseudomonadota</taxon>
        <taxon>Alphaproteobacteria</taxon>
        <taxon>Sphingomonadales</taxon>
        <taxon>Sphingomonadaceae</taxon>
        <taxon>Novosphingobium</taxon>
    </lineage>
</organism>
<feature type="active site" description="Nucleophile" evidence="15">
    <location>
        <position position="304"/>
    </location>
</feature>
<evidence type="ECO:0000256" key="12">
    <source>
        <dbReference type="ARBA" id="ARBA00023098"/>
    </source>
</evidence>
<dbReference type="GO" id="GO:0046872">
    <property type="term" value="F:metal ion binding"/>
    <property type="evidence" value="ECO:0007669"/>
    <property type="project" value="UniProtKB-KW"/>
</dbReference>
<evidence type="ECO:0000256" key="10">
    <source>
        <dbReference type="ARBA" id="ARBA00022837"/>
    </source>
</evidence>
<keyword evidence="13" id="KW-0472">Membrane</keyword>
<gene>
    <name evidence="18" type="ORF">DI555_03835</name>
</gene>
<feature type="binding site" description="in dimeric form" evidence="16">
    <location>
        <position position="267"/>
    </location>
    <ligand>
        <name>Ca(2+)</name>
        <dbReference type="ChEBI" id="CHEBI:29108"/>
        <label>1</label>
    </ligand>
</feature>
<protein>
    <recommendedName>
        <fullName evidence="17">Phospholipase A1</fullName>
        <ecNumber evidence="17">3.1.1.32</ecNumber>
        <ecNumber evidence="17">3.1.1.4</ecNumber>
    </recommendedName>
    <alternativeName>
        <fullName evidence="17">Phosphatidylcholine 1-acylhydrolase</fullName>
    </alternativeName>
</protein>
<sequence length="439" mass="46976">MTRGLKWKHDNCLRYPGSLRVTKRLGSLATAALISALSLSALPGSALAQESVETLIGHVTPDENGGGFVDLRVLNTGTEAATAAMSETVEARISRPGAFGRGRTVVLRRDTATPAEVAVAPGSFATACYRLAEKDFEDGAVLSVPGWSGQSVTLAAGPKPERMKTGAPTDRAQIAGIDGIVVPAPPQVPATPPPSDRTVGNAFLENMSAYEPIYAVYGPGTDAEARIQLSFKYQLFGSRASVNGRALGDGLFFAYTQRMFWDLGAKSSPFRNIDFQPEVFYVTPGKALSEKATVSAQIGMRHESNGRDGVDSRSLNTIYVAPAAAFSLGEDTRLTVAPRVWLYAGDLSDNPDIRRYRGNTGLFVEIGEDDGLRLSSSSRFNFGSGKGSISADVSYPLRRLLGGGPDFYLFAQSFAGYGENLLDYNRRVTRLRVGVALVR</sequence>
<evidence type="ECO:0000256" key="3">
    <source>
        <dbReference type="ARBA" id="ARBA00010525"/>
    </source>
</evidence>
<feature type="binding site" description="in dimeric form" evidence="16">
    <location>
        <position position="312"/>
    </location>
    <ligand>
        <name>Ca(2+)</name>
        <dbReference type="ChEBI" id="CHEBI:29108"/>
        <label>1</label>
    </ligand>
</feature>
<dbReference type="Pfam" id="PF02253">
    <property type="entry name" value="PLA1"/>
    <property type="match status" value="1"/>
</dbReference>
<dbReference type="AlphaFoldDB" id="A0A2W5NX45"/>
<dbReference type="EC" id="3.1.1.32" evidence="17"/>
<proteinExistence type="inferred from homology"/>
<keyword evidence="6" id="KW-0812">Transmembrane</keyword>
<evidence type="ECO:0000313" key="18">
    <source>
        <dbReference type="EMBL" id="PZQ56499.1"/>
    </source>
</evidence>
<comment type="subunit">
    <text evidence="4 17">Homodimer; dimerization is reversible, and the dimeric form is the active one.</text>
</comment>
<dbReference type="PANTHER" id="PTHR40457:SF1">
    <property type="entry name" value="PHOSPHOLIPASE A1"/>
    <property type="match status" value="1"/>
</dbReference>
<dbReference type="SUPFAM" id="SSF56931">
    <property type="entry name" value="Outer membrane phospholipase A (OMPLA)"/>
    <property type="match status" value="1"/>
</dbReference>
<dbReference type="Gene3D" id="2.40.230.10">
    <property type="entry name" value="Phospholipase A1"/>
    <property type="match status" value="1"/>
</dbReference>
<evidence type="ECO:0000256" key="14">
    <source>
        <dbReference type="ARBA" id="ARBA00023237"/>
    </source>
</evidence>
<dbReference type="PRINTS" id="PR01486">
    <property type="entry name" value="PHPHLIPASEA1"/>
</dbReference>
<keyword evidence="8 17" id="KW-0732">Signal</keyword>
<dbReference type="GO" id="GO:0008970">
    <property type="term" value="F:phospholipase A1 activity"/>
    <property type="evidence" value="ECO:0007669"/>
    <property type="project" value="UniProtKB-EC"/>
</dbReference>
<evidence type="ECO:0000256" key="1">
    <source>
        <dbReference type="ARBA" id="ARBA00000111"/>
    </source>
</evidence>
<evidence type="ECO:0000256" key="4">
    <source>
        <dbReference type="ARBA" id="ARBA00011702"/>
    </source>
</evidence>
<accession>A0A2W5NX45</accession>
<dbReference type="EC" id="3.1.1.4" evidence="17"/>
<feature type="chain" id="PRO_5019619723" description="Phospholipase A1" evidence="17">
    <location>
        <begin position="49"/>
        <end position="439"/>
    </location>
</feature>
<evidence type="ECO:0000256" key="11">
    <source>
        <dbReference type="ARBA" id="ARBA00022963"/>
    </source>
</evidence>
<comment type="catalytic activity">
    <reaction evidence="2 17">
        <text>a 1,2-diacyl-sn-glycero-3-phosphocholine + H2O = a 1-acyl-sn-glycero-3-phosphocholine + a fatty acid + H(+)</text>
        <dbReference type="Rhea" id="RHEA:15801"/>
        <dbReference type="ChEBI" id="CHEBI:15377"/>
        <dbReference type="ChEBI" id="CHEBI:15378"/>
        <dbReference type="ChEBI" id="CHEBI:28868"/>
        <dbReference type="ChEBI" id="CHEBI:57643"/>
        <dbReference type="ChEBI" id="CHEBI:58168"/>
        <dbReference type="EC" id="3.1.1.4"/>
    </reaction>
</comment>